<evidence type="ECO:0000256" key="2">
    <source>
        <dbReference type="ARBA" id="ARBA00022490"/>
    </source>
</evidence>
<feature type="domain" description="SpoVT-AbrB" evidence="8">
    <location>
        <begin position="92"/>
        <end position="141"/>
    </location>
</feature>
<dbReference type="Pfam" id="PF02381">
    <property type="entry name" value="MraZ"/>
    <property type="match status" value="1"/>
</dbReference>
<dbReference type="InterPro" id="IPR038619">
    <property type="entry name" value="MraZ_sf"/>
</dbReference>
<dbReference type="InterPro" id="IPR007159">
    <property type="entry name" value="SpoVT-AbrB_dom"/>
</dbReference>
<dbReference type="SUPFAM" id="SSF89447">
    <property type="entry name" value="AbrB/MazE/MraZ-like"/>
    <property type="match status" value="1"/>
</dbReference>
<dbReference type="InterPro" id="IPR020603">
    <property type="entry name" value="MraZ_dom"/>
</dbReference>
<evidence type="ECO:0000256" key="4">
    <source>
        <dbReference type="ARBA" id="ARBA00023015"/>
    </source>
</evidence>
<evidence type="ECO:0000256" key="6">
    <source>
        <dbReference type="ARBA" id="ARBA00023163"/>
    </source>
</evidence>
<dbReference type="CDD" id="cd16321">
    <property type="entry name" value="MraZ_C"/>
    <property type="match status" value="1"/>
</dbReference>
<evidence type="ECO:0000256" key="7">
    <source>
        <dbReference type="HAMAP-Rule" id="MF_01008"/>
    </source>
</evidence>
<keyword evidence="4 7" id="KW-0805">Transcription regulation</keyword>
<reference evidence="10" key="1">
    <citation type="journal article" date="2019" name="Int. J. Syst. Evol. Microbiol.">
        <title>The Global Catalogue of Microorganisms (GCM) 10K type strain sequencing project: providing services to taxonomists for standard genome sequencing and annotation.</title>
        <authorList>
            <consortium name="The Broad Institute Genomics Platform"/>
            <consortium name="The Broad Institute Genome Sequencing Center for Infectious Disease"/>
            <person name="Wu L."/>
            <person name="Ma J."/>
        </authorList>
    </citation>
    <scope>NUCLEOTIDE SEQUENCE [LARGE SCALE GENOMIC DNA]</scope>
    <source>
        <strain evidence="10">KCTC 62102</strain>
    </source>
</reference>
<comment type="subcellular location">
    <subcellularLocation>
        <location evidence="7">Cytoplasm</location>
        <location evidence="7">Nucleoid</location>
    </subcellularLocation>
</comment>
<dbReference type="RefSeq" id="WP_197641907.1">
    <property type="nucleotide sequence ID" value="NZ_JAEACP010000002.1"/>
</dbReference>
<dbReference type="Gene3D" id="3.40.1550.20">
    <property type="entry name" value="Transcriptional regulator MraZ domain"/>
    <property type="match status" value="1"/>
</dbReference>
<evidence type="ECO:0000256" key="5">
    <source>
        <dbReference type="ARBA" id="ARBA00023125"/>
    </source>
</evidence>
<dbReference type="PANTHER" id="PTHR34701:SF1">
    <property type="entry name" value="TRANSCRIPTIONAL REGULATOR MRAZ"/>
    <property type="match status" value="1"/>
</dbReference>
<comment type="similarity">
    <text evidence="7">Belongs to the MraZ family.</text>
</comment>
<organism evidence="9 10">
    <name type="scientific">Tabrizicola soli</name>
    <dbReference type="NCBI Taxonomy" id="2185115"/>
    <lineage>
        <taxon>Bacteria</taxon>
        <taxon>Pseudomonadati</taxon>
        <taxon>Pseudomonadota</taxon>
        <taxon>Alphaproteobacteria</taxon>
        <taxon>Rhodobacterales</taxon>
        <taxon>Paracoccaceae</taxon>
        <taxon>Tabrizicola</taxon>
    </lineage>
</organism>
<sequence>MAEAFRGEFYQKVDAKARVSIPAAFRAILNSDDPQKGEKGGARLYLVYGGKARTFVECYSKHGADRLAEDIEAMEMGSPERTRAERDLISRSVMVEIDADGRIVLPPRVREKMGFAGDLPSDAEAAFAGFTNRFRLYRREVYDAELAEDDEDDDIDPLTLVGRHKRTG</sequence>
<keyword evidence="10" id="KW-1185">Reference proteome</keyword>
<name>A0ABV7DST9_9RHOB</name>
<proteinExistence type="inferred from homology"/>
<dbReference type="Proteomes" id="UP001595445">
    <property type="component" value="Unassembled WGS sequence"/>
</dbReference>
<dbReference type="InterPro" id="IPR003444">
    <property type="entry name" value="MraZ"/>
</dbReference>
<keyword evidence="6 7" id="KW-0804">Transcription</keyword>
<dbReference type="PANTHER" id="PTHR34701">
    <property type="entry name" value="TRANSCRIPTIONAL REGULATOR MRAZ"/>
    <property type="match status" value="1"/>
</dbReference>
<evidence type="ECO:0000259" key="8">
    <source>
        <dbReference type="PROSITE" id="PS51740"/>
    </source>
</evidence>
<dbReference type="PROSITE" id="PS51740">
    <property type="entry name" value="SPOVT_ABRB"/>
    <property type="match status" value="1"/>
</dbReference>
<accession>A0ABV7DST9</accession>
<evidence type="ECO:0000313" key="10">
    <source>
        <dbReference type="Proteomes" id="UP001595445"/>
    </source>
</evidence>
<comment type="subunit">
    <text evidence="7">Forms oligomers.</text>
</comment>
<keyword evidence="5 7" id="KW-0238">DNA-binding</keyword>
<dbReference type="InterPro" id="IPR035642">
    <property type="entry name" value="MraZ_N"/>
</dbReference>
<gene>
    <name evidence="7" type="primary">mraZ</name>
    <name evidence="9" type="ORF">ACFOD6_06205</name>
</gene>
<keyword evidence="3" id="KW-0677">Repeat</keyword>
<dbReference type="CDD" id="cd16320">
    <property type="entry name" value="MraZ_N"/>
    <property type="match status" value="1"/>
</dbReference>
<dbReference type="InterPro" id="IPR035644">
    <property type="entry name" value="MraZ_C"/>
</dbReference>
<keyword evidence="2 7" id="KW-0963">Cytoplasm</keyword>
<evidence type="ECO:0000313" key="9">
    <source>
        <dbReference type="EMBL" id="MFC3085639.1"/>
    </source>
</evidence>
<comment type="caution">
    <text evidence="9">The sequence shown here is derived from an EMBL/GenBank/DDBJ whole genome shotgun (WGS) entry which is preliminary data.</text>
</comment>
<dbReference type="HAMAP" id="MF_01008">
    <property type="entry name" value="MraZ"/>
    <property type="match status" value="1"/>
</dbReference>
<dbReference type="EMBL" id="JBHRSM010000011">
    <property type="protein sequence ID" value="MFC3085639.1"/>
    <property type="molecule type" value="Genomic_DNA"/>
</dbReference>
<protein>
    <recommendedName>
        <fullName evidence="1 7">Transcriptional regulator MraZ</fullName>
    </recommendedName>
</protein>
<evidence type="ECO:0000256" key="1">
    <source>
        <dbReference type="ARBA" id="ARBA00013860"/>
    </source>
</evidence>
<dbReference type="InterPro" id="IPR037914">
    <property type="entry name" value="SpoVT-AbrB_sf"/>
</dbReference>
<evidence type="ECO:0000256" key="3">
    <source>
        <dbReference type="ARBA" id="ARBA00022737"/>
    </source>
</evidence>